<dbReference type="OMA" id="DYRYAPQ"/>
<dbReference type="EMBL" id="NMPR01000001">
    <property type="protein sequence ID" value="KAA8636868.1"/>
    <property type="molecule type" value="Genomic_DNA"/>
</dbReference>
<proteinExistence type="predicted"/>
<feature type="chain" id="PRO_5035730532" description="Conotoxin" evidence="1">
    <location>
        <begin position="17"/>
        <end position="84"/>
    </location>
</feature>
<protein>
    <recommendedName>
        <fullName evidence="4">Conotoxin</fullName>
    </recommendedName>
</protein>
<feature type="signal peptide" evidence="1">
    <location>
        <begin position="1"/>
        <end position="16"/>
    </location>
</feature>
<sequence>MKASIVLVSFLGLVSGMVLPGIRLSPSGAKPQSRSLFRRDDKLDYRYAPQACRAILTTCRVSSDCCSGMKCVSADGESVCTPSD</sequence>
<evidence type="ECO:0000256" key="1">
    <source>
        <dbReference type="SAM" id="SignalP"/>
    </source>
</evidence>
<organism evidence="2 3">
    <name type="scientific">Sordaria macrospora</name>
    <dbReference type="NCBI Taxonomy" id="5147"/>
    <lineage>
        <taxon>Eukaryota</taxon>
        <taxon>Fungi</taxon>
        <taxon>Dikarya</taxon>
        <taxon>Ascomycota</taxon>
        <taxon>Pezizomycotina</taxon>
        <taxon>Sordariomycetes</taxon>
        <taxon>Sordariomycetidae</taxon>
        <taxon>Sordariales</taxon>
        <taxon>Sordariaceae</taxon>
        <taxon>Sordaria</taxon>
    </lineage>
</organism>
<evidence type="ECO:0000313" key="3">
    <source>
        <dbReference type="Proteomes" id="UP000433876"/>
    </source>
</evidence>
<evidence type="ECO:0008006" key="4">
    <source>
        <dbReference type="Google" id="ProtNLM"/>
    </source>
</evidence>
<evidence type="ECO:0000313" key="2">
    <source>
        <dbReference type="EMBL" id="KAA8636868.1"/>
    </source>
</evidence>
<accession>A0A8S9A533</accession>
<dbReference type="VEuPathDB" id="FungiDB:SMAC_00296"/>
<dbReference type="Proteomes" id="UP000433876">
    <property type="component" value="Unassembled WGS sequence"/>
</dbReference>
<dbReference type="AlphaFoldDB" id="A0A8S9A533"/>
<comment type="caution">
    <text evidence="2">The sequence shown here is derived from an EMBL/GenBank/DDBJ whole genome shotgun (WGS) entry which is preliminary data.</text>
</comment>
<keyword evidence="1" id="KW-0732">Signal</keyword>
<gene>
    <name evidence="2" type="ORF">SMACR_00296</name>
</gene>
<name>A0A8S9A533_SORMA</name>
<reference evidence="2 3" key="1">
    <citation type="submission" date="2017-07" db="EMBL/GenBank/DDBJ databases">
        <title>Genome sequence of the Sordaria macrospora wild type strain R19027.</title>
        <authorList>
            <person name="Nowrousian M."/>
            <person name="Teichert I."/>
            <person name="Kueck U."/>
        </authorList>
    </citation>
    <scope>NUCLEOTIDE SEQUENCE [LARGE SCALE GENOMIC DNA]</scope>
    <source>
        <strain evidence="2 3">R19027</strain>
        <tissue evidence="2">Mycelium</tissue>
    </source>
</reference>